<keyword evidence="2 5" id="KW-0645">Protease</keyword>
<dbReference type="RefSeq" id="WP_179266118.1">
    <property type="nucleotide sequence ID" value="NZ_FZPH01000003.1"/>
</dbReference>
<dbReference type="PROSITE" id="PS00136">
    <property type="entry name" value="SUBTILASE_ASP"/>
    <property type="match status" value="1"/>
</dbReference>
<keyword evidence="4 5" id="KW-0720">Serine protease</keyword>
<dbReference type="Pfam" id="PF00082">
    <property type="entry name" value="Peptidase_S8"/>
    <property type="match status" value="1"/>
</dbReference>
<dbReference type="PROSITE" id="PS51892">
    <property type="entry name" value="SUBTILASE"/>
    <property type="match status" value="1"/>
</dbReference>
<evidence type="ECO:0000313" key="10">
    <source>
        <dbReference type="Proteomes" id="UP000198362"/>
    </source>
</evidence>
<evidence type="ECO:0000256" key="2">
    <source>
        <dbReference type="ARBA" id="ARBA00022670"/>
    </source>
</evidence>
<keyword evidence="6" id="KW-1133">Transmembrane helix</keyword>
<evidence type="ECO:0000256" key="6">
    <source>
        <dbReference type="SAM" id="Phobius"/>
    </source>
</evidence>
<keyword evidence="10" id="KW-1185">Reference proteome</keyword>
<evidence type="ECO:0000259" key="8">
    <source>
        <dbReference type="Pfam" id="PF00082"/>
    </source>
</evidence>
<keyword evidence="7" id="KW-0732">Signal</keyword>
<dbReference type="Gene3D" id="3.40.50.200">
    <property type="entry name" value="Peptidase S8/S53 domain"/>
    <property type="match status" value="1"/>
</dbReference>
<evidence type="ECO:0000256" key="4">
    <source>
        <dbReference type="ARBA" id="ARBA00022825"/>
    </source>
</evidence>
<feature type="transmembrane region" description="Helical" evidence="6">
    <location>
        <begin position="335"/>
        <end position="356"/>
    </location>
</feature>
<evidence type="ECO:0000256" key="1">
    <source>
        <dbReference type="ARBA" id="ARBA00011073"/>
    </source>
</evidence>
<dbReference type="InterPro" id="IPR036852">
    <property type="entry name" value="Peptidase_S8/S53_dom_sf"/>
</dbReference>
<feature type="domain" description="Peptidase S8/S53" evidence="8">
    <location>
        <begin position="50"/>
        <end position="296"/>
    </location>
</feature>
<gene>
    <name evidence="9" type="ORF">SAMN05421812_103594</name>
</gene>
<reference evidence="9 10" key="1">
    <citation type="submission" date="2017-06" db="EMBL/GenBank/DDBJ databases">
        <authorList>
            <person name="Kim H.J."/>
            <person name="Triplett B.A."/>
        </authorList>
    </citation>
    <scope>NUCLEOTIDE SEQUENCE [LARGE SCALE GENOMIC DNA]</scope>
    <source>
        <strain evidence="9 10">CGMCC 4.5593</strain>
    </source>
</reference>
<keyword evidence="6" id="KW-0472">Membrane</keyword>
<proteinExistence type="inferred from homology"/>
<dbReference type="Proteomes" id="UP000198362">
    <property type="component" value="Unassembled WGS sequence"/>
</dbReference>
<dbReference type="SUPFAM" id="SSF52743">
    <property type="entry name" value="Subtilisin-like"/>
    <property type="match status" value="1"/>
</dbReference>
<dbReference type="InterPro" id="IPR050131">
    <property type="entry name" value="Peptidase_S8_subtilisin-like"/>
</dbReference>
<dbReference type="InterPro" id="IPR023827">
    <property type="entry name" value="Peptidase_S8_Asp-AS"/>
</dbReference>
<keyword evidence="6" id="KW-0812">Transmembrane</keyword>
<feature type="chain" id="PRO_5039231794" evidence="7">
    <location>
        <begin position="20"/>
        <end position="368"/>
    </location>
</feature>
<dbReference type="PANTHER" id="PTHR43806">
    <property type="entry name" value="PEPTIDASE S8"/>
    <property type="match status" value="1"/>
</dbReference>
<dbReference type="GO" id="GO:0006508">
    <property type="term" value="P:proteolysis"/>
    <property type="evidence" value="ECO:0007669"/>
    <property type="project" value="UniProtKB-KW"/>
</dbReference>
<feature type="active site" description="Charge relay system" evidence="5">
    <location>
        <position position="59"/>
    </location>
</feature>
<evidence type="ECO:0000256" key="7">
    <source>
        <dbReference type="SAM" id="SignalP"/>
    </source>
</evidence>
<dbReference type="GO" id="GO:0004252">
    <property type="term" value="F:serine-type endopeptidase activity"/>
    <property type="evidence" value="ECO:0007669"/>
    <property type="project" value="UniProtKB-UniRule"/>
</dbReference>
<dbReference type="InterPro" id="IPR000209">
    <property type="entry name" value="Peptidase_S8/S53_dom"/>
</dbReference>
<evidence type="ECO:0000256" key="5">
    <source>
        <dbReference type="PROSITE-ProRule" id="PRU01240"/>
    </source>
</evidence>
<accession>A0A239KMN9</accession>
<dbReference type="InterPro" id="IPR015500">
    <property type="entry name" value="Peptidase_S8_subtilisin-rel"/>
</dbReference>
<evidence type="ECO:0000313" key="9">
    <source>
        <dbReference type="EMBL" id="SNT18434.1"/>
    </source>
</evidence>
<organism evidence="9 10">
    <name type="scientific">Asanoa hainanensis</name>
    <dbReference type="NCBI Taxonomy" id="560556"/>
    <lineage>
        <taxon>Bacteria</taxon>
        <taxon>Bacillati</taxon>
        <taxon>Actinomycetota</taxon>
        <taxon>Actinomycetes</taxon>
        <taxon>Micromonosporales</taxon>
        <taxon>Micromonosporaceae</taxon>
        <taxon>Asanoa</taxon>
    </lineage>
</organism>
<dbReference type="PANTHER" id="PTHR43806:SF11">
    <property type="entry name" value="CEREVISIN-RELATED"/>
    <property type="match status" value="1"/>
</dbReference>
<feature type="active site" description="Charge relay system" evidence="5">
    <location>
        <position position="248"/>
    </location>
</feature>
<dbReference type="PRINTS" id="PR00723">
    <property type="entry name" value="SUBTILISIN"/>
</dbReference>
<feature type="active site" description="Charge relay system" evidence="5">
    <location>
        <position position="93"/>
    </location>
</feature>
<dbReference type="AlphaFoldDB" id="A0A239KMN9"/>
<dbReference type="EMBL" id="FZPH01000003">
    <property type="protein sequence ID" value="SNT18434.1"/>
    <property type="molecule type" value="Genomic_DNA"/>
</dbReference>
<keyword evidence="3 5" id="KW-0378">Hydrolase</keyword>
<comment type="similarity">
    <text evidence="1 5">Belongs to the peptidase S8 family.</text>
</comment>
<protein>
    <submittedName>
        <fullName evidence="9">Type VII secretion-associated serine protease mycosin</fullName>
    </submittedName>
</protein>
<feature type="signal peptide" evidence="7">
    <location>
        <begin position="1"/>
        <end position="19"/>
    </location>
</feature>
<evidence type="ECO:0000256" key="3">
    <source>
        <dbReference type="ARBA" id="ARBA00022801"/>
    </source>
</evidence>
<sequence>MKIRLFAVAAAAVVCGAVAAPVPAVADEIRDRQWHLNFLQVRRAHAISDGTGTTVAVIDTGVEPHPDLSSNLLVGKAFGVAASGDGRRDEVGHGTGMAGIISAHGHGSDDGALGVAPGAHILPIIDSPDGAQGGARFTAQAIDWAVAQGADVINVSSHGGPSAELRIAIAAAIASDVVVVAGVGNRPGQNSIGFPAFYPGVVAVGATDRSGRLASLSVTGEGVTLTAPGVDIMTTRPGGRYSAGSGTSDSTAIVSGAAALVRSRFPDLSAAEVIRRLTLTATDAGAPGRDEEYGFGVINIVAALTADIPPLSPSTAAATPSATDIAAPPGGGGGAAGVVALVVGGGLIGGFVLIVLARRHRARRRPVP</sequence>
<name>A0A239KMN9_9ACTN</name>